<dbReference type="Pfam" id="PF03358">
    <property type="entry name" value="FMN_red"/>
    <property type="match status" value="1"/>
</dbReference>
<gene>
    <name evidence="2" type="ORF">JMN32_04320</name>
</gene>
<dbReference type="AlphaFoldDB" id="A0A937KB64"/>
<proteinExistence type="predicted"/>
<dbReference type="EMBL" id="JAEUGD010000014">
    <property type="protein sequence ID" value="MBL6445519.1"/>
    <property type="molecule type" value="Genomic_DNA"/>
</dbReference>
<dbReference type="InterPro" id="IPR005025">
    <property type="entry name" value="FMN_Rdtase-like_dom"/>
</dbReference>
<dbReference type="SUPFAM" id="SSF52218">
    <property type="entry name" value="Flavoproteins"/>
    <property type="match status" value="1"/>
</dbReference>
<feature type="domain" description="NADPH-dependent FMN reductase-like" evidence="1">
    <location>
        <begin position="3"/>
        <end position="139"/>
    </location>
</feature>
<keyword evidence="3" id="KW-1185">Reference proteome</keyword>
<sequence>MEKIVIVCGTNRVDSVSSQIAKIYQAILNELDVENEIIDLTELPHDFAFSALYNNAGKNEAFNHFRELMAENKKFVFIVPEYNGSFPGVLKAFIDGLKFPDSFRDKKCALVGLSSGIQGAGLALSHLTDIFHYCGMHVLALKPKLSHIEQHFKEGTIINELYMTLLQDQAKKLLKF</sequence>
<organism evidence="2 3">
    <name type="scientific">Fulvivirga marina</name>
    <dbReference type="NCBI Taxonomy" id="2494733"/>
    <lineage>
        <taxon>Bacteria</taxon>
        <taxon>Pseudomonadati</taxon>
        <taxon>Bacteroidota</taxon>
        <taxon>Cytophagia</taxon>
        <taxon>Cytophagales</taxon>
        <taxon>Fulvivirgaceae</taxon>
        <taxon>Fulvivirga</taxon>
    </lineage>
</organism>
<dbReference type="Proteomes" id="UP000614216">
    <property type="component" value="Unassembled WGS sequence"/>
</dbReference>
<comment type="caution">
    <text evidence="2">The sequence shown here is derived from an EMBL/GenBank/DDBJ whole genome shotgun (WGS) entry which is preliminary data.</text>
</comment>
<dbReference type="PANTHER" id="PTHR30543:SF21">
    <property type="entry name" value="NAD(P)H-DEPENDENT FMN REDUCTASE LOT6"/>
    <property type="match status" value="1"/>
</dbReference>
<dbReference type="GO" id="GO:0016491">
    <property type="term" value="F:oxidoreductase activity"/>
    <property type="evidence" value="ECO:0007669"/>
    <property type="project" value="InterPro"/>
</dbReference>
<dbReference type="PANTHER" id="PTHR30543">
    <property type="entry name" value="CHROMATE REDUCTASE"/>
    <property type="match status" value="1"/>
</dbReference>
<protein>
    <submittedName>
        <fullName evidence="2">NAD(P)H-dependent oxidoreductase</fullName>
    </submittedName>
</protein>
<name>A0A937KB64_9BACT</name>
<dbReference type="RefSeq" id="WP_202855059.1">
    <property type="nucleotide sequence ID" value="NZ_JAEUGD010000014.1"/>
</dbReference>
<dbReference type="InterPro" id="IPR029039">
    <property type="entry name" value="Flavoprotein-like_sf"/>
</dbReference>
<dbReference type="GO" id="GO:0005829">
    <property type="term" value="C:cytosol"/>
    <property type="evidence" value="ECO:0007669"/>
    <property type="project" value="TreeGrafter"/>
</dbReference>
<accession>A0A937KB64</accession>
<reference evidence="2" key="1">
    <citation type="submission" date="2021-01" db="EMBL/GenBank/DDBJ databases">
        <title>Fulvivirga kasyanovii gen. nov., sp nov., a novel member of the phylum Bacteroidetes isolated from seawater in a mussel farm.</title>
        <authorList>
            <person name="Zhao L.-H."/>
            <person name="Wang Z.-J."/>
        </authorList>
    </citation>
    <scope>NUCLEOTIDE SEQUENCE</scope>
    <source>
        <strain evidence="2">29W222</strain>
    </source>
</reference>
<evidence type="ECO:0000259" key="1">
    <source>
        <dbReference type="Pfam" id="PF03358"/>
    </source>
</evidence>
<dbReference type="InterPro" id="IPR050712">
    <property type="entry name" value="NAD(P)H-dep_reductase"/>
</dbReference>
<evidence type="ECO:0000313" key="3">
    <source>
        <dbReference type="Proteomes" id="UP000614216"/>
    </source>
</evidence>
<dbReference type="Gene3D" id="3.40.50.360">
    <property type="match status" value="1"/>
</dbReference>
<dbReference type="GO" id="GO:0010181">
    <property type="term" value="F:FMN binding"/>
    <property type="evidence" value="ECO:0007669"/>
    <property type="project" value="TreeGrafter"/>
</dbReference>
<evidence type="ECO:0000313" key="2">
    <source>
        <dbReference type="EMBL" id="MBL6445519.1"/>
    </source>
</evidence>